<dbReference type="InParanoid" id="A0A074YHG0"/>
<dbReference type="AlphaFoldDB" id="A0A074YHG0"/>
<organism evidence="1 2">
    <name type="scientific">Aureobasidium subglaciale (strain EXF-2481)</name>
    <name type="common">Aureobasidium pullulans var. subglaciale</name>
    <dbReference type="NCBI Taxonomy" id="1043005"/>
    <lineage>
        <taxon>Eukaryota</taxon>
        <taxon>Fungi</taxon>
        <taxon>Dikarya</taxon>
        <taxon>Ascomycota</taxon>
        <taxon>Pezizomycotina</taxon>
        <taxon>Dothideomycetes</taxon>
        <taxon>Dothideomycetidae</taxon>
        <taxon>Dothideales</taxon>
        <taxon>Saccotheciaceae</taxon>
        <taxon>Aureobasidium</taxon>
    </lineage>
</organism>
<evidence type="ECO:0000313" key="2">
    <source>
        <dbReference type="Proteomes" id="UP000030641"/>
    </source>
</evidence>
<dbReference type="GeneID" id="25366503"/>
<accession>A0A074YHG0</accession>
<proteinExistence type="predicted"/>
<dbReference type="EMBL" id="KL584759">
    <property type="protein sequence ID" value="KEQ95519.1"/>
    <property type="molecule type" value="Genomic_DNA"/>
</dbReference>
<dbReference type="OrthoDB" id="10601246at2759"/>
<reference evidence="1 2" key="1">
    <citation type="journal article" date="2014" name="BMC Genomics">
        <title>Genome sequencing of four Aureobasidium pullulans varieties: biotechnological potential, stress tolerance, and description of new species.</title>
        <authorList>
            <person name="Gostin Ar C."/>
            <person name="Ohm R.A."/>
            <person name="Kogej T."/>
            <person name="Sonjak S."/>
            <person name="Turk M."/>
            <person name="Zajc J."/>
            <person name="Zalar P."/>
            <person name="Grube M."/>
            <person name="Sun H."/>
            <person name="Han J."/>
            <person name="Sharma A."/>
            <person name="Chiniquy J."/>
            <person name="Ngan C.Y."/>
            <person name="Lipzen A."/>
            <person name="Barry K."/>
            <person name="Grigoriev I.V."/>
            <person name="Gunde-Cimerman N."/>
        </authorList>
    </citation>
    <scope>NUCLEOTIDE SEQUENCE [LARGE SCALE GENOMIC DNA]</scope>
    <source>
        <strain evidence="1 2">EXF-2481</strain>
    </source>
</reference>
<evidence type="ECO:0000313" key="1">
    <source>
        <dbReference type="EMBL" id="KEQ95519.1"/>
    </source>
</evidence>
<sequence length="170" mass="18994">MLYALLIDGNADVERTEQQQTKPVSDASEYELRQGREVFHITGNSNDERATRRWEWTALCLSPDGDDLGVMLSCALTHDYRPPSGIQEKSEGTRTPKISTSIFQEDLCTFANRRQTFGRKSNLDLQTATMEDAVSLLTSATEGATLSLETSLNRTEALGTLRKKEETECL</sequence>
<dbReference type="Proteomes" id="UP000030641">
    <property type="component" value="Unassembled WGS sequence"/>
</dbReference>
<dbReference type="RefSeq" id="XP_013343885.1">
    <property type="nucleotide sequence ID" value="XM_013488431.1"/>
</dbReference>
<protein>
    <submittedName>
        <fullName evidence="1">Uncharacterized protein</fullName>
    </submittedName>
</protein>
<name>A0A074YHG0_AURSE</name>
<gene>
    <name evidence="1" type="ORF">AUEXF2481DRAFT_40088</name>
</gene>
<keyword evidence="2" id="KW-1185">Reference proteome</keyword>
<dbReference type="HOGENOM" id="CLU_1570321_0_0_1"/>